<evidence type="ECO:0000313" key="11">
    <source>
        <dbReference type="Proteomes" id="UP000008066"/>
    </source>
</evidence>
<evidence type="ECO:0000256" key="5">
    <source>
        <dbReference type="ARBA" id="ARBA00022723"/>
    </source>
</evidence>
<evidence type="ECO:0000256" key="1">
    <source>
        <dbReference type="ARBA" id="ARBA00001947"/>
    </source>
</evidence>
<keyword evidence="6" id="KW-0677">Repeat</keyword>
<evidence type="ECO:0000256" key="2">
    <source>
        <dbReference type="ARBA" id="ARBA00010497"/>
    </source>
</evidence>
<proteinExistence type="inferred from homology"/>
<keyword evidence="3" id="KW-0637">Prenyltransferase</keyword>
<evidence type="ECO:0000256" key="8">
    <source>
        <dbReference type="SAM" id="MobiDB-lite"/>
    </source>
</evidence>
<feature type="domain" description="Prenyltransferase alpha-alpha toroid" evidence="9">
    <location>
        <begin position="11"/>
        <end position="440"/>
    </location>
</feature>
<reference evidence="10 11" key="1">
    <citation type="journal article" date="2011" name="Cell">
        <title>Insight into structure and assembly of the nuclear pore complex by utilizing the genome of a eukaryotic thermophile.</title>
        <authorList>
            <person name="Amlacher S."/>
            <person name="Sarges P."/>
            <person name="Flemming D."/>
            <person name="van Noort V."/>
            <person name="Kunze R."/>
            <person name="Devos D.P."/>
            <person name="Arumugam M."/>
            <person name="Bork P."/>
            <person name="Hurt E."/>
        </authorList>
    </citation>
    <scope>NUCLEOTIDE SEQUENCE [LARGE SCALE GENOMIC DNA]</scope>
    <source>
        <strain evidence="11">DSM 1495 / CBS 144.50 / IMI 039719</strain>
    </source>
</reference>
<keyword evidence="5" id="KW-0479">Metal-binding</keyword>
<comment type="cofactor">
    <cofactor evidence="1">
        <name>Zn(2+)</name>
        <dbReference type="ChEBI" id="CHEBI:29105"/>
    </cofactor>
</comment>
<dbReference type="EMBL" id="GL988030">
    <property type="protein sequence ID" value="EGS24084.1"/>
    <property type="molecule type" value="Genomic_DNA"/>
</dbReference>
<dbReference type="InterPro" id="IPR001330">
    <property type="entry name" value="Prenyltrans"/>
</dbReference>
<dbReference type="PANTHER" id="PTHR11774:SF4">
    <property type="entry name" value="GERANYLGERANYL TRANSFERASE TYPE-1 SUBUNIT BETA"/>
    <property type="match status" value="1"/>
</dbReference>
<dbReference type="OMA" id="CHKTFLP"/>
<sequence length="462" mass="51195">MADLQEPEPTLNIDRHLRYWRMCLTAPLPHHYLSNEGNRMALAYFIINSIAILEPSLSPSCSSPDETSKPQRKPLLTPDLRKQLRKWILAHQHPGGGFIATSSLIFPFEEPDNPDVYQSSPGESSDYDPAADYPSPANLPATVFALLLLALLADENDPDGALVGVDRVKTLRWLRRLQREDGSFGEVVRRMPIPGEEMYIGGGYDMRYCYIASAIRWILRGDVKEGDDGWVEDIDIDGLRSYILRTQTYDGGFAGSSQEEPHAGYAFCAIAALSLLDRPLTNSTTPHAIPSLHHGIRDLPNLLHWLSSRQFVYLDSPDDDSSSDSDEDNFLLPPSPSSFLPPNPLPYVALNGRANKLPDTCYTWWVGAALRILGHFDLLDAARARRFLLERTAHTIGGFSKYPGGPPDVYHGCFGLAALGLLSEEWRARDGLAEVDAALAVPVGTVRVLERARGRLLRGVGR</sequence>
<dbReference type="OrthoDB" id="24893at2759"/>
<gene>
    <name evidence="10" type="ORF">CTHT_0000150</name>
</gene>
<comment type="similarity">
    <text evidence="2">Belongs to the protein prenyltransferase subunit beta family.</text>
</comment>
<dbReference type="AlphaFoldDB" id="G0RXR8"/>
<dbReference type="GeneID" id="18254053"/>
<evidence type="ECO:0000256" key="3">
    <source>
        <dbReference type="ARBA" id="ARBA00022602"/>
    </source>
</evidence>
<evidence type="ECO:0000256" key="4">
    <source>
        <dbReference type="ARBA" id="ARBA00022679"/>
    </source>
</evidence>
<dbReference type="Proteomes" id="UP000008066">
    <property type="component" value="Unassembled WGS sequence"/>
</dbReference>
<name>G0RXR8_CHATD</name>
<evidence type="ECO:0000313" key="10">
    <source>
        <dbReference type="EMBL" id="EGS24084.1"/>
    </source>
</evidence>
<dbReference type="PANTHER" id="PTHR11774">
    <property type="entry name" value="GERANYLGERANYL TRANSFERASE TYPE BETA SUBUNIT"/>
    <property type="match status" value="1"/>
</dbReference>
<feature type="region of interest" description="Disordered" evidence="8">
    <location>
        <begin position="317"/>
        <end position="337"/>
    </location>
</feature>
<dbReference type="InterPro" id="IPR045089">
    <property type="entry name" value="PGGT1B-like"/>
</dbReference>
<dbReference type="InterPro" id="IPR008930">
    <property type="entry name" value="Terpenoid_cyclase/PrenylTrfase"/>
</dbReference>
<keyword evidence="7" id="KW-0862">Zinc</keyword>
<dbReference type="Pfam" id="PF00432">
    <property type="entry name" value="Prenyltrans"/>
    <property type="match status" value="1"/>
</dbReference>
<feature type="compositionally biased region" description="Acidic residues" evidence="8">
    <location>
        <begin position="317"/>
        <end position="329"/>
    </location>
</feature>
<protein>
    <recommendedName>
        <fullName evidence="9">Prenyltransferase alpha-alpha toroid domain-containing protein</fullName>
    </recommendedName>
</protein>
<dbReference type="RefSeq" id="XP_006690570.1">
    <property type="nucleotide sequence ID" value="XM_006690507.1"/>
</dbReference>
<dbReference type="STRING" id="759272.G0RXR8"/>
<keyword evidence="11" id="KW-1185">Reference proteome</keyword>
<dbReference type="Gene3D" id="1.50.10.20">
    <property type="match status" value="1"/>
</dbReference>
<organism evidence="11">
    <name type="scientific">Chaetomium thermophilum (strain DSM 1495 / CBS 144.50 / IMI 039719)</name>
    <name type="common">Thermochaetoides thermophila</name>
    <dbReference type="NCBI Taxonomy" id="759272"/>
    <lineage>
        <taxon>Eukaryota</taxon>
        <taxon>Fungi</taxon>
        <taxon>Dikarya</taxon>
        <taxon>Ascomycota</taxon>
        <taxon>Pezizomycotina</taxon>
        <taxon>Sordariomycetes</taxon>
        <taxon>Sordariomycetidae</taxon>
        <taxon>Sordariales</taxon>
        <taxon>Chaetomiaceae</taxon>
        <taxon>Thermochaetoides</taxon>
    </lineage>
</organism>
<accession>G0RXR8</accession>
<evidence type="ECO:0000256" key="7">
    <source>
        <dbReference type="ARBA" id="ARBA00022833"/>
    </source>
</evidence>
<dbReference type="GO" id="GO:0046872">
    <property type="term" value="F:metal ion binding"/>
    <property type="evidence" value="ECO:0007669"/>
    <property type="project" value="UniProtKB-KW"/>
</dbReference>
<keyword evidence="4" id="KW-0808">Transferase</keyword>
<evidence type="ECO:0000259" key="9">
    <source>
        <dbReference type="Pfam" id="PF00432"/>
    </source>
</evidence>
<dbReference type="KEGG" id="cthr:CTHT_0000150"/>
<dbReference type="GO" id="GO:0004662">
    <property type="term" value="F:CAAX-protein geranylgeranyltransferase activity"/>
    <property type="evidence" value="ECO:0007669"/>
    <property type="project" value="TreeGrafter"/>
</dbReference>
<dbReference type="eggNOG" id="KOG0367">
    <property type="taxonomic scope" value="Eukaryota"/>
</dbReference>
<dbReference type="GO" id="GO:0005953">
    <property type="term" value="C:CAAX-protein geranylgeranyltransferase complex"/>
    <property type="evidence" value="ECO:0007669"/>
    <property type="project" value="TreeGrafter"/>
</dbReference>
<evidence type="ECO:0000256" key="6">
    <source>
        <dbReference type="ARBA" id="ARBA00022737"/>
    </source>
</evidence>
<dbReference type="SUPFAM" id="SSF48239">
    <property type="entry name" value="Terpenoid cyclases/Protein prenyltransferases"/>
    <property type="match status" value="1"/>
</dbReference>
<dbReference type="HOGENOM" id="CLU_028946_2_0_1"/>